<organism evidence="12 13">
    <name type="scientific">Saccharospirillum mangrovi</name>
    <dbReference type="NCBI Taxonomy" id="2161747"/>
    <lineage>
        <taxon>Bacteria</taxon>
        <taxon>Pseudomonadati</taxon>
        <taxon>Pseudomonadota</taxon>
        <taxon>Gammaproteobacteria</taxon>
        <taxon>Oceanospirillales</taxon>
        <taxon>Saccharospirillaceae</taxon>
        <taxon>Saccharospirillum</taxon>
    </lineage>
</organism>
<evidence type="ECO:0000256" key="8">
    <source>
        <dbReference type="ARBA" id="ARBA00022989"/>
    </source>
</evidence>
<comment type="caution">
    <text evidence="12">The sequence shown here is derived from an EMBL/GenBank/DDBJ whole genome shotgun (WGS) entry which is preliminary data.</text>
</comment>
<dbReference type="InterPro" id="IPR003849">
    <property type="entry name" value="Preprotein_translocase_YajC"/>
</dbReference>
<keyword evidence="10 11" id="KW-0472">Membrane</keyword>
<feature type="transmembrane region" description="Helical" evidence="11">
    <location>
        <begin position="24"/>
        <end position="40"/>
    </location>
</feature>
<evidence type="ECO:0000256" key="1">
    <source>
        <dbReference type="ARBA" id="ARBA00004162"/>
    </source>
</evidence>
<dbReference type="PRINTS" id="PR01853">
    <property type="entry name" value="YAJCTRNLCASE"/>
</dbReference>
<gene>
    <name evidence="12" type="primary">yajC</name>
    <name evidence="12" type="ORF">ACFOOG_14025</name>
</gene>
<keyword evidence="5" id="KW-1003">Cell membrane</keyword>
<dbReference type="NCBIfam" id="TIGR00739">
    <property type="entry name" value="yajC"/>
    <property type="match status" value="1"/>
</dbReference>
<dbReference type="PANTHER" id="PTHR33909">
    <property type="entry name" value="SEC TRANSLOCON ACCESSORY COMPLEX SUBUNIT YAJC"/>
    <property type="match status" value="1"/>
</dbReference>
<keyword evidence="6 11" id="KW-0812">Transmembrane</keyword>
<evidence type="ECO:0000256" key="9">
    <source>
        <dbReference type="ARBA" id="ARBA00023010"/>
    </source>
</evidence>
<accession>A0ABV7ZZG2</accession>
<keyword evidence="9" id="KW-0811">Translocation</keyword>
<dbReference type="PANTHER" id="PTHR33909:SF1">
    <property type="entry name" value="SEC TRANSLOCON ACCESSORY COMPLEX SUBUNIT YAJC"/>
    <property type="match status" value="1"/>
</dbReference>
<dbReference type="Pfam" id="PF02699">
    <property type="entry name" value="YajC"/>
    <property type="match status" value="1"/>
</dbReference>
<evidence type="ECO:0000256" key="3">
    <source>
        <dbReference type="ARBA" id="ARBA00014962"/>
    </source>
</evidence>
<dbReference type="RefSeq" id="WP_380698073.1">
    <property type="nucleotide sequence ID" value="NZ_JBHRYR010000004.1"/>
</dbReference>
<evidence type="ECO:0000313" key="12">
    <source>
        <dbReference type="EMBL" id="MFC3853958.1"/>
    </source>
</evidence>
<keyword evidence="4" id="KW-0813">Transport</keyword>
<sequence>MLALAVPGTAMAAAAGSPSPIPSFIMLGLFVLIFYFLLWRPQAKKQKEHKALMESLSKGDEIVTVGGLAGKITKVSDDFVVAEVAEGVELKFQRSAVAATLVKGTLKQL</sequence>
<evidence type="ECO:0000313" key="13">
    <source>
        <dbReference type="Proteomes" id="UP001595617"/>
    </source>
</evidence>
<evidence type="ECO:0000256" key="6">
    <source>
        <dbReference type="ARBA" id="ARBA00022692"/>
    </source>
</evidence>
<protein>
    <recommendedName>
        <fullName evidence="3">Sec translocon accessory complex subunit YajC</fullName>
    </recommendedName>
</protein>
<name>A0ABV7ZZG2_9GAMM</name>
<dbReference type="EMBL" id="JBHRYR010000004">
    <property type="protein sequence ID" value="MFC3853958.1"/>
    <property type="molecule type" value="Genomic_DNA"/>
</dbReference>
<comment type="similarity">
    <text evidence="2">Belongs to the YajC family.</text>
</comment>
<keyword evidence="8 11" id="KW-1133">Transmembrane helix</keyword>
<dbReference type="Proteomes" id="UP001595617">
    <property type="component" value="Unassembled WGS sequence"/>
</dbReference>
<proteinExistence type="inferred from homology"/>
<keyword evidence="13" id="KW-1185">Reference proteome</keyword>
<dbReference type="SMART" id="SM01323">
    <property type="entry name" value="YajC"/>
    <property type="match status" value="1"/>
</dbReference>
<evidence type="ECO:0000256" key="10">
    <source>
        <dbReference type="ARBA" id="ARBA00023136"/>
    </source>
</evidence>
<evidence type="ECO:0000256" key="4">
    <source>
        <dbReference type="ARBA" id="ARBA00022448"/>
    </source>
</evidence>
<reference evidence="13" key="1">
    <citation type="journal article" date="2019" name="Int. J. Syst. Evol. Microbiol.">
        <title>The Global Catalogue of Microorganisms (GCM) 10K type strain sequencing project: providing services to taxonomists for standard genome sequencing and annotation.</title>
        <authorList>
            <consortium name="The Broad Institute Genomics Platform"/>
            <consortium name="The Broad Institute Genome Sequencing Center for Infectious Disease"/>
            <person name="Wu L."/>
            <person name="Ma J."/>
        </authorList>
    </citation>
    <scope>NUCLEOTIDE SEQUENCE [LARGE SCALE GENOMIC DNA]</scope>
    <source>
        <strain evidence="13">IBRC 10765</strain>
    </source>
</reference>
<comment type="subcellular location">
    <subcellularLocation>
        <location evidence="1">Cell membrane</location>
        <topology evidence="1">Single-pass membrane protein</topology>
    </subcellularLocation>
</comment>
<evidence type="ECO:0000256" key="5">
    <source>
        <dbReference type="ARBA" id="ARBA00022475"/>
    </source>
</evidence>
<evidence type="ECO:0000256" key="2">
    <source>
        <dbReference type="ARBA" id="ARBA00006742"/>
    </source>
</evidence>
<evidence type="ECO:0000256" key="7">
    <source>
        <dbReference type="ARBA" id="ARBA00022927"/>
    </source>
</evidence>
<evidence type="ECO:0000256" key="11">
    <source>
        <dbReference type="SAM" id="Phobius"/>
    </source>
</evidence>
<keyword evidence="7" id="KW-0653">Protein transport</keyword>